<dbReference type="Gene3D" id="1.20.58.430">
    <property type="entry name" value="Type IV secretion system, VirB5-domain"/>
    <property type="match status" value="1"/>
</dbReference>
<dbReference type="EMBL" id="JAGFNY010000013">
    <property type="protein sequence ID" value="MBW7570271.1"/>
    <property type="molecule type" value="Genomic_DNA"/>
</dbReference>
<dbReference type="InterPro" id="IPR023220">
    <property type="entry name" value="T4SS_VirB5-domain"/>
</dbReference>
<gene>
    <name evidence="3" type="ORF">J5V48_05110</name>
</gene>
<evidence type="ECO:0000313" key="4">
    <source>
        <dbReference type="Proteomes" id="UP000731465"/>
    </source>
</evidence>
<protein>
    <submittedName>
        <fullName evidence="3">Uncharacterized protein</fullName>
    </submittedName>
</protein>
<keyword evidence="4" id="KW-1185">Reference proteome</keyword>
<evidence type="ECO:0000256" key="2">
    <source>
        <dbReference type="SAM" id="SignalP"/>
    </source>
</evidence>
<reference evidence="3 4" key="1">
    <citation type="submission" date="2021-03" db="EMBL/GenBank/DDBJ databases">
        <title>Succinivibrio sp. nov. isolated from feces of cow.</title>
        <authorList>
            <person name="Choi J.-Y."/>
        </authorList>
    </citation>
    <scope>NUCLEOTIDE SEQUENCE [LARGE SCALE GENOMIC DNA]</scope>
    <source>
        <strain evidence="3 4">AGMB01872</strain>
    </source>
</reference>
<feature type="chain" id="PRO_5045324888" evidence="2">
    <location>
        <begin position="24"/>
        <end position="248"/>
    </location>
</feature>
<keyword evidence="1" id="KW-0175">Coiled coil</keyword>
<dbReference type="InterPro" id="IPR014158">
    <property type="entry name" value="T4SS_VirB5"/>
</dbReference>
<keyword evidence="2" id="KW-0732">Signal</keyword>
<accession>A0ABS7DIA5</accession>
<sequence>MKVSLQLSALAVAVSMISTSAFASGIPTVDIANLTQNLTQYIEEFNQALKQYKTLENQYKEMQNTVNELKNVNNAIEGINKVGSLISIVDSVWDNEYRKIMDISNSDYFKTDASLDSNGMKFKEHYAKQCPSLATDDMKSNCNKIAVLKANVDNIPVKLYTNMQDLIQEGRQAYNKASSAQTAKDIADATAALNYVNQKFQTRFNEARMAREHFDNLIRQEEAEKEAIENAFFAGATEQQIEDVHFGY</sequence>
<dbReference type="Pfam" id="PF07996">
    <property type="entry name" value="T4SS"/>
    <property type="match status" value="1"/>
</dbReference>
<comment type="caution">
    <text evidence="3">The sequence shown here is derived from an EMBL/GenBank/DDBJ whole genome shotgun (WGS) entry which is preliminary data.</text>
</comment>
<dbReference type="RefSeq" id="WP_219937493.1">
    <property type="nucleotide sequence ID" value="NZ_JAGFNY010000013.1"/>
</dbReference>
<dbReference type="Proteomes" id="UP000731465">
    <property type="component" value="Unassembled WGS sequence"/>
</dbReference>
<name>A0ABS7DIA5_9GAMM</name>
<evidence type="ECO:0000256" key="1">
    <source>
        <dbReference type="SAM" id="Coils"/>
    </source>
</evidence>
<organism evidence="3 4">
    <name type="scientific">Succinivibrio faecicola</name>
    <dbReference type="NCBI Taxonomy" id="2820300"/>
    <lineage>
        <taxon>Bacteria</taxon>
        <taxon>Pseudomonadati</taxon>
        <taxon>Pseudomonadota</taxon>
        <taxon>Gammaproteobacteria</taxon>
        <taxon>Aeromonadales</taxon>
        <taxon>Succinivibrionaceae</taxon>
        <taxon>Succinivibrio</taxon>
    </lineage>
</organism>
<proteinExistence type="predicted"/>
<feature type="coiled-coil region" evidence="1">
    <location>
        <begin position="31"/>
        <end position="82"/>
    </location>
</feature>
<evidence type="ECO:0000313" key="3">
    <source>
        <dbReference type="EMBL" id="MBW7570271.1"/>
    </source>
</evidence>
<feature type="signal peptide" evidence="2">
    <location>
        <begin position="1"/>
        <end position="23"/>
    </location>
</feature>
<dbReference type="SUPFAM" id="SSF101082">
    <property type="entry name" value="Typo IV secretion system protein TraC"/>
    <property type="match status" value="1"/>
</dbReference>